<dbReference type="VEuPathDB" id="FungiDB:BCV72DRAFT_310009"/>
<sequence>MYKSIALIAILAVFLQQVLAQATCTDPVNFNACMDIQQKKLGTCGPVDYGCQCEARRLIVECYNLCPQREAEKSIDSASMQGICVAVPTSSSASLPAASSSVNVPVASNATPSAAASSSSSAKPSTPATTTTSSASHAQPLAVFMIICMAIGFYQL</sequence>
<evidence type="ECO:0008006" key="4">
    <source>
        <dbReference type="Google" id="ProtNLM"/>
    </source>
</evidence>
<dbReference type="Proteomes" id="UP000242414">
    <property type="component" value="Unassembled WGS sequence"/>
</dbReference>
<keyword evidence="2" id="KW-0732">Signal</keyword>
<evidence type="ECO:0000256" key="2">
    <source>
        <dbReference type="SAM" id="SignalP"/>
    </source>
</evidence>
<dbReference type="EMBL" id="KV922132">
    <property type="protein sequence ID" value="ORE01461.1"/>
    <property type="molecule type" value="Genomic_DNA"/>
</dbReference>
<protein>
    <recommendedName>
        <fullName evidence="4">Extracellular membrane protein CFEM domain-containing protein</fullName>
    </recommendedName>
</protein>
<evidence type="ECO:0000313" key="3">
    <source>
        <dbReference type="EMBL" id="ORE01461.1"/>
    </source>
</evidence>
<gene>
    <name evidence="3" type="ORF">BCV72DRAFT_310009</name>
</gene>
<accession>A0A1X0QNZ2</accession>
<evidence type="ECO:0000256" key="1">
    <source>
        <dbReference type="SAM" id="MobiDB-lite"/>
    </source>
</evidence>
<proteinExistence type="predicted"/>
<feature type="region of interest" description="Disordered" evidence="1">
    <location>
        <begin position="114"/>
        <end position="133"/>
    </location>
</feature>
<reference evidence="3" key="1">
    <citation type="journal article" date="2016" name="Proc. Natl. Acad. Sci. U.S.A.">
        <title>Lipid metabolic changes in an early divergent fungus govern the establishment of a mutualistic symbiosis with endobacteria.</title>
        <authorList>
            <person name="Lastovetsky O.A."/>
            <person name="Gaspar M.L."/>
            <person name="Mondo S.J."/>
            <person name="LaButti K.M."/>
            <person name="Sandor L."/>
            <person name="Grigoriev I.V."/>
            <person name="Henry S.A."/>
            <person name="Pawlowska T.E."/>
        </authorList>
    </citation>
    <scope>NUCLEOTIDE SEQUENCE [LARGE SCALE GENOMIC DNA]</scope>
    <source>
        <strain evidence="3">ATCC 52814</strain>
    </source>
</reference>
<feature type="chain" id="PRO_5012258983" description="Extracellular membrane protein CFEM domain-containing protein" evidence="2">
    <location>
        <begin position="21"/>
        <end position="156"/>
    </location>
</feature>
<organism evidence="3">
    <name type="scientific">Rhizopus microsporus var. microsporus</name>
    <dbReference type="NCBI Taxonomy" id="86635"/>
    <lineage>
        <taxon>Eukaryota</taxon>
        <taxon>Fungi</taxon>
        <taxon>Fungi incertae sedis</taxon>
        <taxon>Mucoromycota</taxon>
        <taxon>Mucoromycotina</taxon>
        <taxon>Mucoromycetes</taxon>
        <taxon>Mucorales</taxon>
        <taxon>Mucorineae</taxon>
        <taxon>Rhizopodaceae</taxon>
        <taxon>Rhizopus</taxon>
    </lineage>
</organism>
<name>A0A1X0QNZ2_RHIZD</name>
<dbReference type="AlphaFoldDB" id="A0A1X0QNZ2"/>
<dbReference type="OrthoDB" id="2507140at2759"/>
<feature type="signal peptide" evidence="2">
    <location>
        <begin position="1"/>
        <end position="20"/>
    </location>
</feature>